<name>A0AA39G252_MICHY</name>
<reference evidence="1" key="2">
    <citation type="submission" date="2023-03" db="EMBL/GenBank/DDBJ databases">
        <authorList>
            <person name="Inwood S.N."/>
            <person name="Skelly J.G."/>
            <person name="Guhlin J."/>
            <person name="Harrop T.W.R."/>
            <person name="Goldson S.G."/>
            <person name="Dearden P.K."/>
        </authorList>
    </citation>
    <scope>NUCLEOTIDE SEQUENCE</scope>
    <source>
        <strain evidence="1">Lincoln</strain>
        <tissue evidence="1">Whole body</tissue>
    </source>
</reference>
<dbReference type="AlphaFoldDB" id="A0AA39G252"/>
<sequence length="82" mass="9173">MQKSLDAFYHTYLSSWGIGCLFVYTDHSSSSSSSCVLNSAYVYKDMYNDTIVVRVSDEYVACVAFTKPSAGSFSTITFFFNI</sequence>
<evidence type="ECO:0000313" key="2">
    <source>
        <dbReference type="Proteomes" id="UP001168972"/>
    </source>
</evidence>
<protein>
    <submittedName>
        <fullName evidence="1">Uncharacterized protein</fullName>
    </submittedName>
</protein>
<reference evidence="1" key="1">
    <citation type="journal article" date="2023" name="bioRxiv">
        <title>Scaffold-level genome assemblies of two parasitoid biocontrol wasps reveal the parthenogenesis mechanism and an associated novel virus.</title>
        <authorList>
            <person name="Inwood S."/>
            <person name="Skelly J."/>
            <person name="Guhlin J."/>
            <person name="Harrop T."/>
            <person name="Goldson S."/>
            <person name="Dearden P."/>
        </authorList>
    </citation>
    <scope>NUCLEOTIDE SEQUENCE</scope>
    <source>
        <strain evidence="1">Lincoln</strain>
        <tissue evidence="1">Whole body</tissue>
    </source>
</reference>
<dbReference type="EMBL" id="JAQQBR010000003">
    <property type="protein sequence ID" value="KAK0179968.1"/>
    <property type="molecule type" value="Genomic_DNA"/>
</dbReference>
<organism evidence="1 2">
    <name type="scientific">Microctonus hyperodae</name>
    <name type="common">Parasitoid wasp</name>
    <dbReference type="NCBI Taxonomy" id="165561"/>
    <lineage>
        <taxon>Eukaryota</taxon>
        <taxon>Metazoa</taxon>
        <taxon>Ecdysozoa</taxon>
        <taxon>Arthropoda</taxon>
        <taxon>Hexapoda</taxon>
        <taxon>Insecta</taxon>
        <taxon>Pterygota</taxon>
        <taxon>Neoptera</taxon>
        <taxon>Endopterygota</taxon>
        <taxon>Hymenoptera</taxon>
        <taxon>Apocrita</taxon>
        <taxon>Ichneumonoidea</taxon>
        <taxon>Braconidae</taxon>
        <taxon>Euphorinae</taxon>
        <taxon>Microctonus</taxon>
    </lineage>
</organism>
<proteinExistence type="predicted"/>
<keyword evidence="2" id="KW-1185">Reference proteome</keyword>
<gene>
    <name evidence="1" type="ORF">PV327_005660</name>
</gene>
<comment type="caution">
    <text evidence="1">The sequence shown here is derived from an EMBL/GenBank/DDBJ whole genome shotgun (WGS) entry which is preliminary data.</text>
</comment>
<evidence type="ECO:0000313" key="1">
    <source>
        <dbReference type="EMBL" id="KAK0179968.1"/>
    </source>
</evidence>
<dbReference type="PROSITE" id="PS51257">
    <property type="entry name" value="PROKAR_LIPOPROTEIN"/>
    <property type="match status" value="1"/>
</dbReference>
<dbReference type="Proteomes" id="UP001168972">
    <property type="component" value="Unassembled WGS sequence"/>
</dbReference>
<accession>A0AA39G252</accession>